<dbReference type="EMBL" id="JBHUOS010000007">
    <property type="protein sequence ID" value="MFD2915520.1"/>
    <property type="molecule type" value="Genomic_DNA"/>
</dbReference>
<evidence type="ECO:0000256" key="3">
    <source>
        <dbReference type="ARBA" id="ARBA00022692"/>
    </source>
</evidence>
<keyword evidence="3 6" id="KW-0812">Transmembrane</keyword>
<sequence>MKITNQKYPSHNLANETERGENLGIDFILSSILGILVVLIIYFIYPSINLGFTTYLKAFGIYLGVRFIYYFIFELLYSRTPGKFQTQTKVVDKNGNKPSVFQLFIRSLSRFLSVLSGISDDERAVHDQISNTFVVKDASLSRIESRKYMILLFNVLLALLWIYYFTETTFKSSAKFAMLTALILATIYAFTVMFRRIGKKQISKNRDKKQL</sequence>
<evidence type="ECO:0000313" key="9">
    <source>
        <dbReference type="Proteomes" id="UP001597548"/>
    </source>
</evidence>
<feature type="transmembrane region" description="Helical" evidence="6">
    <location>
        <begin position="176"/>
        <end position="194"/>
    </location>
</feature>
<reference evidence="9" key="1">
    <citation type="journal article" date="2019" name="Int. J. Syst. Evol. Microbiol.">
        <title>The Global Catalogue of Microorganisms (GCM) 10K type strain sequencing project: providing services to taxonomists for standard genome sequencing and annotation.</title>
        <authorList>
            <consortium name="The Broad Institute Genomics Platform"/>
            <consortium name="The Broad Institute Genome Sequencing Center for Infectious Disease"/>
            <person name="Wu L."/>
            <person name="Ma J."/>
        </authorList>
    </citation>
    <scope>NUCLEOTIDE SEQUENCE [LARGE SCALE GENOMIC DNA]</scope>
    <source>
        <strain evidence="9">KCTC 32514</strain>
    </source>
</reference>
<evidence type="ECO:0000256" key="2">
    <source>
        <dbReference type="ARBA" id="ARBA00022475"/>
    </source>
</evidence>
<evidence type="ECO:0000256" key="5">
    <source>
        <dbReference type="ARBA" id="ARBA00023136"/>
    </source>
</evidence>
<name>A0ABW5ZSY1_9FLAO</name>
<evidence type="ECO:0000259" key="7">
    <source>
        <dbReference type="Pfam" id="PF06271"/>
    </source>
</evidence>
<feature type="transmembrane region" description="Helical" evidence="6">
    <location>
        <begin position="57"/>
        <end position="77"/>
    </location>
</feature>
<keyword evidence="9" id="KW-1185">Reference proteome</keyword>
<feature type="transmembrane region" description="Helical" evidence="6">
    <location>
        <begin position="148"/>
        <end position="164"/>
    </location>
</feature>
<dbReference type="Proteomes" id="UP001597548">
    <property type="component" value="Unassembled WGS sequence"/>
</dbReference>
<evidence type="ECO:0000256" key="1">
    <source>
        <dbReference type="ARBA" id="ARBA00004651"/>
    </source>
</evidence>
<feature type="transmembrane region" description="Helical" evidence="6">
    <location>
        <begin position="23"/>
        <end position="45"/>
    </location>
</feature>
<comment type="subcellular location">
    <subcellularLocation>
        <location evidence="1">Cell membrane</location>
        <topology evidence="1">Multi-pass membrane protein</topology>
    </subcellularLocation>
</comment>
<evidence type="ECO:0000256" key="6">
    <source>
        <dbReference type="SAM" id="Phobius"/>
    </source>
</evidence>
<dbReference type="RefSeq" id="WP_194509585.1">
    <property type="nucleotide sequence ID" value="NZ_JADILU010000008.1"/>
</dbReference>
<gene>
    <name evidence="8" type="ORF">ACFS29_07720</name>
</gene>
<evidence type="ECO:0000313" key="8">
    <source>
        <dbReference type="EMBL" id="MFD2915520.1"/>
    </source>
</evidence>
<keyword evidence="4 6" id="KW-1133">Transmembrane helix</keyword>
<feature type="domain" description="RDD" evidence="7">
    <location>
        <begin position="25"/>
        <end position="160"/>
    </location>
</feature>
<protein>
    <submittedName>
        <fullName evidence="8">RDD family protein</fullName>
    </submittedName>
</protein>
<organism evidence="8 9">
    <name type="scientific">Psychroserpens luteus</name>
    <dbReference type="NCBI Taxonomy" id="1434066"/>
    <lineage>
        <taxon>Bacteria</taxon>
        <taxon>Pseudomonadati</taxon>
        <taxon>Bacteroidota</taxon>
        <taxon>Flavobacteriia</taxon>
        <taxon>Flavobacteriales</taxon>
        <taxon>Flavobacteriaceae</taxon>
        <taxon>Psychroserpens</taxon>
    </lineage>
</organism>
<keyword evidence="5 6" id="KW-0472">Membrane</keyword>
<dbReference type="InterPro" id="IPR051791">
    <property type="entry name" value="Pra-immunoreactive"/>
</dbReference>
<proteinExistence type="predicted"/>
<dbReference type="PANTHER" id="PTHR36115">
    <property type="entry name" value="PROLINE-RICH ANTIGEN HOMOLOG-RELATED"/>
    <property type="match status" value="1"/>
</dbReference>
<dbReference type="InterPro" id="IPR010432">
    <property type="entry name" value="RDD"/>
</dbReference>
<keyword evidence="2" id="KW-1003">Cell membrane</keyword>
<dbReference type="Pfam" id="PF06271">
    <property type="entry name" value="RDD"/>
    <property type="match status" value="1"/>
</dbReference>
<evidence type="ECO:0000256" key="4">
    <source>
        <dbReference type="ARBA" id="ARBA00022989"/>
    </source>
</evidence>
<comment type="caution">
    <text evidence="8">The sequence shown here is derived from an EMBL/GenBank/DDBJ whole genome shotgun (WGS) entry which is preliminary data.</text>
</comment>
<accession>A0ABW5ZSY1</accession>